<dbReference type="InterPro" id="IPR012337">
    <property type="entry name" value="RNaseH-like_sf"/>
</dbReference>
<dbReference type="PANTHER" id="PTHR46889:SF4">
    <property type="entry name" value="TRANSPOSASE INSO FOR INSERTION SEQUENCE ELEMENT IS911B-RELATED"/>
    <property type="match status" value="1"/>
</dbReference>
<dbReference type="AlphaFoldDB" id="E6X606"/>
<protein>
    <submittedName>
        <fullName evidence="2">Integrase catalytic region</fullName>
    </submittedName>
</protein>
<evidence type="ECO:0000259" key="1">
    <source>
        <dbReference type="PROSITE" id="PS50994"/>
    </source>
</evidence>
<dbReference type="STRING" id="688270.Celal_3299"/>
<proteinExistence type="predicted"/>
<name>E6X606_CELAD</name>
<dbReference type="KEGG" id="cao:Celal_3299"/>
<dbReference type="InterPro" id="IPR050900">
    <property type="entry name" value="Transposase_IS3/IS150/IS904"/>
</dbReference>
<dbReference type="NCBIfam" id="NF033516">
    <property type="entry name" value="transpos_IS3"/>
    <property type="match status" value="1"/>
</dbReference>
<dbReference type="GO" id="GO:0015074">
    <property type="term" value="P:DNA integration"/>
    <property type="evidence" value="ECO:0007669"/>
    <property type="project" value="InterPro"/>
</dbReference>
<dbReference type="Pfam" id="PF13683">
    <property type="entry name" value="rve_3"/>
    <property type="match status" value="1"/>
</dbReference>
<keyword evidence="3" id="KW-1185">Reference proteome</keyword>
<dbReference type="Pfam" id="PF13276">
    <property type="entry name" value="HTH_21"/>
    <property type="match status" value="1"/>
</dbReference>
<dbReference type="PANTHER" id="PTHR46889">
    <property type="entry name" value="TRANSPOSASE INSF FOR INSERTION SEQUENCE IS3B-RELATED"/>
    <property type="match status" value="1"/>
</dbReference>
<dbReference type="InterPro" id="IPR001584">
    <property type="entry name" value="Integrase_cat-core"/>
</dbReference>
<gene>
    <name evidence="2" type="ordered locus">Celal_3299</name>
</gene>
<dbReference type="InterPro" id="IPR025948">
    <property type="entry name" value="HTH-like_dom"/>
</dbReference>
<evidence type="ECO:0000313" key="2">
    <source>
        <dbReference type="EMBL" id="ADV50565.1"/>
    </source>
</evidence>
<dbReference type="eggNOG" id="COG2801">
    <property type="taxonomic scope" value="Bacteria"/>
</dbReference>
<evidence type="ECO:0000313" key="3">
    <source>
        <dbReference type="Proteomes" id="UP000008634"/>
    </source>
</evidence>
<organism evidence="2 3">
    <name type="scientific">Cellulophaga algicola (strain DSM 14237 / IC166 / ACAM 630)</name>
    <dbReference type="NCBI Taxonomy" id="688270"/>
    <lineage>
        <taxon>Bacteria</taxon>
        <taxon>Pseudomonadati</taxon>
        <taxon>Bacteroidota</taxon>
        <taxon>Flavobacteriia</taxon>
        <taxon>Flavobacteriales</taxon>
        <taxon>Flavobacteriaceae</taxon>
        <taxon>Cellulophaga</taxon>
    </lineage>
</organism>
<dbReference type="PROSITE" id="PS50994">
    <property type="entry name" value="INTEGRASE"/>
    <property type="match status" value="1"/>
</dbReference>
<dbReference type="Proteomes" id="UP000008634">
    <property type="component" value="Chromosome"/>
</dbReference>
<dbReference type="InterPro" id="IPR036397">
    <property type="entry name" value="RNaseH_sf"/>
</dbReference>
<accession>E6X606</accession>
<dbReference type="EMBL" id="CP002453">
    <property type="protein sequence ID" value="ADV50565.1"/>
    <property type="molecule type" value="Genomic_DNA"/>
</dbReference>
<feature type="domain" description="Integrase catalytic" evidence="1">
    <location>
        <begin position="101"/>
        <end position="266"/>
    </location>
</feature>
<reference evidence="2 3" key="1">
    <citation type="journal article" date="2010" name="Stand. Genomic Sci.">
        <title>Complete genome sequence of Cellulophaga algicola type strain (IC166).</title>
        <authorList>
            <person name="Abt B."/>
            <person name="Lu M."/>
            <person name="Misra M."/>
            <person name="Han C."/>
            <person name="Nolan M."/>
            <person name="Lucas S."/>
            <person name="Hammon N."/>
            <person name="Deshpande S."/>
            <person name="Cheng J.F."/>
            <person name="Tapia R."/>
            <person name="Goodwin L."/>
            <person name="Pitluck S."/>
            <person name="Liolios K."/>
            <person name="Pagani I."/>
            <person name="Ivanova N."/>
            <person name="Mavromatis K."/>
            <person name="Ovchinikova G."/>
            <person name="Pati A."/>
            <person name="Chen A."/>
            <person name="Palaniappan K."/>
            <person name="Land M."/>
            <person name="Hauser L."/>
            <person name="Chang Y.J."/>
            <person name="Jeffries C.D."/>
            <person name="Detter J.C."/>
            <person name="Brambilla E."/>
            <person name="Rohde M."/>
            <person name="Tindall B.J."/>
            <person name="Goker M."/>
            <person name="Woyke T."/>
            <person name="Bristow J."/>
            <person name="Eisen J.A."/>
            <person name="Markowitz V."/>
            <person name="Hugenholtz P."/>
            <person name="Kyrpides N.C."/>
            <person name="Klenk H.P."/>
            <person name="Lapidus A."/>
        </authorList>
    </citation>
    <scope>NUCLEOTIDE SEQUENCE [LARGE SCALE GENOMIC DNA]</scope>
    <source>
        <strain evidence="3">DSM 14237 / IC166 / ACAM 630</strain>
    </source>
</reference>
<dbReference type="Gene3D" id="3.30.420.10">
    <property type="entry name" value="Ribonuclease H-like superfamily/Ribonuclease H"/>
    <property type="match status" value="1"/>
</dbReference>
<sequence>MKVSKNSYYHWLKNKDVVVSKTATAFLKERIKIIFEQSREIYGSYRIKKKLEREGLFYSRSYIGLLMKELGVRSVLKRKFVVTTDANHSYLVAKNELNRDFCSFKLGEKWVSDITYIRVNDDWNYLTTIIDLADRKVVGWSLSEDMTTQNTVMKAWIDARKARNISNNLIFHSDRGVQYASNKITSICDYNLKITQSMSRKGNCWDNAVAESFFKTIKYEWLYRFKYTSYKQLYESLENYIYWYNTERLHSSLGYLSPLEMELKMRGFIKNVA</sequence>
<dbReference type="HOGENOM" id="CLU_027402_4_2_10"/>
<dbReference type="SUPFAM" id="SSF53098">
    <property type="entry name" value="Ribonuclease H-like"/>
    <property type="match status" value="1"/>
</dbReference>
<dbReference type="GO" id="GO:0003676">
    <property type="term" value="F:nucleic acid binding"/>
    <property type="evidence" value="ECO:0007669"/>
    <property type="project" value="InterPro"/>
</dbReference>
<dbReference type="InterPro" id="IPR048020">
    <property type="entry name" value="Transpos_IS3"/>
</dbReference>